<proteinExistence type="predicted"/>
<evidence type="ECO:0000313" key="1">
    <source>
        <dbReference type="EMBL" id="QHU01934.1"/>
    </source>
</evidence>
<protein>
    <submittedName>
        <fullName evidence="1">Uncharacterized protein</fullName>
    </submittedName>
</protein>
<name>A0A6C0JE69_9ZZZZ</name>
<dbReference type="AlphaFoldDB" id="A0A6C0JE69"/>
<organism evidence="1">
    <name type="scientific">viral metagenome</name>
    <dbReference type="NCBI Taxonomy" id="1070528"/>
    <lineage>
        <taxon>unclassified sequences</taxon>
        <taxon>metagenomes</taxon>
        <taxon>organismal metagenomes</taxon>
    </lineage>
</organism>
<sequence length="77" mass="9169">MSKYIGIYDQNIINNDTAHDNDRFIHKTISTKYKLNIDTLFLLPRKDPTFNPKFFGYNSTYVLSNQPYNEKLTKKYV</sequence>
<accession>A0A6C0JE69</accession>
<reference evidence="1" key="1">
    <citation type="journal article" date="2020" name="Nature">
        <title>Giant virus diversity and host interactions through global metagenomics.</title>
        <authorList>
            <person name="Schulz F."/>
            <person name="Roux S."/>
            <person name="Paez-Espino D."/>
            <person name="Jungbluth S."/>
            <person name="Walsh D.A."/>
            <person name="Denef V.J."/>
            <person name="McMahon K.D."/>
            <person name="Konstantinidis K.T."/>
            <person name="Eloe-Fadrosh E.A."/>
            <person name="Kyrpides N.C."/>
            <person name="Woyke T."/>
        </authorList>
    </citation>
    <scope>NUCLEOTIDE SEQUENCE</scope>
    <source>
        <strain evidence="1">GVMAG-M-3300025880-56</strain>
    </source>
</reference>
<dbReference type="EMBL" id="MN740350">
    <property type="protein sequence ID" value="QHU01934.1"/>
    <property type="molecule type" value="Genomic_DNA"/>
</dbReference>